<dbReference type="InterPro" id="IPR036259">
    <property type="entry name" value="MFS_trans_sf"/>
</dbReference>
<dbReference type="InterPro" id="IPR020846">
    <property type="entry name" value="MFS_dom"/>
</dbReference>
<feature type="transmembrane region" description="Helical" evidence="6">
    <location>
        <begin position="246"/>
        <end position="267"/>
    </location>
</feature>
<accession>A0A9P4HZR3</accession>
<dbReference type="Proteomes" id="UP000799776">
    <property type="component" value="Unassembled WGS sequence"/>
</dbReference>
<dbReference type="PANTHER" id="PTHR23501">
    <property type="entry name" value="MAJOR FACILITATOR SUPERFAMILY"/>
    <property type="match status" value="1"/>
</dbReference>
<dbReference type="OrthoDB" id="10021397at2759"/>
<comment type="subcellular location">
    <subcellularLocation>
        <location evidence="1">Membrane</location>
        <topology evidence="1">Multi-pass membrane protein</topology>
    </subcellularLocation>
</comment>
<dbReference type="SUPFAM" id="SSF103473">
    <property type="entry name" value="MFS general substrate transporter"/>
    <property type="match status" value="1"/>
</dbReference>
<feature type="region of interest" description="Disordered" evidence="5">
    <location>
        <begin position="545"/>
        <end position="578"/>
    </location>
</feature>
<feature type="compositionally biased region" description="Basic and acidic residues" evidence="5">
    <location>
        <begin position="11"/>
        <end position="24"/>
    </location>
</feature>
<feature type="transmembrane region" description="Helical" evidence="6">
    <location>
        <begin position="175"/>
        <end position="194"/>
    </location>
</feature>
<evidence type="ECO:0000313" key="9">
    <source>
        <dbReference type="Proteomes" id="UP000799776"/>
    </source>
</evidence>
<evidence type="ECO:0000256" key="2">
    <source>
        <dbReference type="ARBA" id="ARBA00022692"/>
    </source>
</evidence>
<dbReference type="AlphaFoldDB" id="A0A9P4HZR3"/>
<dbReference type="PANTHER" id="PTHR23501:SF201">
    <property type="entry name" value="MFS AFLATOXIN EFFLUX PUMP"/>
    <property type="match status" value="1"/>
</dbReference>
<organism evidence="8 9">
    <name type="scientific">Saccharata proteae CBS 121410</name>
    <dbReference type="NCBI Taxonomy" id="1314787"/>
    <lineage>
        <taxon>Eukaryota</taxon>
        <taxon>Fungi</taxon>
        <taxon>Dikarya</taxon>
        <taxon>Ascomycota</taxon>
        <taxon>Pezizomycotina</taxon>
        <taxon>Dothideomycetes</taxon>
        <taxon>Dothideomycetes incertae sedis</taxon>
        <taxon>Botryosphaeriales</taxon>
        <taxon>Saccharataceae</taxon>
        <taxon>Saccharata</taxon>
    </lineage>
</organism>
<keyword evidence="2 6" id="KW-0812">Transmembrane</keyword>
<protein>
    <submittedName>
        <fullName evidence="8">MFS multidrug transporter</fullName>
    </submittedName>
</protein>
<gene>
    <name evidence="8" type="ORF">K490DRAFT_31309</name>
</gene>
<feature type="transmembrane region" description="Helical" evidence="6">
    <location>
        <begin position="117"/>
        <end position="137"/>
    </location>
</feature>
<evidence type="ECO:0000256" key="1">
    <source>
        <dbReference type="ARBA" id="ARBA00004141"/>
    </source>
</evidence>
<sequence>MSCDASGARDAAAEKPQPSEEARNVSDQQSGDLEEQKHREEDASAPLKVLVPIISGLYLCMFLVALDRTIISTAIPIITNEFHSLGDVGWYGSAYLLTACSTQLVIGRVFTFYSQKWVFLTCIAVFEIGSAICGAAPNSTAFIIGRAIAGLGSAGVFAGGILLIIPLVSLRMRAAIQGMAGAIFGIASVIGPLVGGAFTDNVTWRWCFYLNLPIGGFAMLVMFFVLKDSKPPLKADLSIKNKIKQLDPIGTTCFMPSIICLLLALEWGGSTYAWSNGRIIALFVIFGVLIIGFVAVQILKPDTATVPPRIVKQRTIAAGAWFTFCNSSAMMVMLYYLPIWFQAIKGVSAVKSGIMSIPLVLGLVVASIMTGILVSKLGYYTPFLILSSILASTGAGLLTTFKTNTGHAYWIGYQVLFGLGLGFGQQQTNIAVQVVLKKEDVPMGTTLIFFATQLGGAIFVSVSENLFTSNLASSLAGISGLDPAKVVKSGATEIRNVVNADQLPAVLEAYNNALMKALTAGLVMACFSILGSAAMEWRSVKNGKNQLEREAEKRAKAKSAGDSSENQASSNVPEEKPK</sequence>
<feature type="domain" description="Major facilitator superfamily (MFS) profile" evidence="7">
    <location>
        <begin position="53"/>
        <end position="543"/>
    </location>
</feature>
<evidence type="ECO:0000256" key="3">
    <source>
        <dbReference type="ARBA" id="ARBA00022989"/>
    </source>
</evidence>
<name>A0A9P4HZR3_9PEZI</name>
<evidence type="ECO:0000256" key="4">
    <source>
        <dbReference type="ARBA" id="ARBA00023136"/>
    </source>
</evidence>
<evidence type="ECO:0000256" key="5">
    <source>
        <dbReference type="SAM" id="MobiDB-lite"/>
    </source>
</evidence>
<dbReference type="EMBL" id="ML978711">
    <property type="protein sequence ID" value="KAF2092286.1"/>
    <property type="molecule type" value="Genomic_DNA"/>
</dbReference>
<feature type="transmembrane region" description="Helical" evidence="6">
    <location>
        <begin position="381"/>
        <end position="401"/>
    </location>
</feature>
<feature type="transmembrane region" description="Helical" evidence="6">
    <location>
        <begin position="206"/>
        <end position="226"/>
    </location>
</feature>
<feature type="transmembrane region" description="Helical" evidence="6">
    <location>
        <begin position="279"/>
        <end position="299"/>
    </location>
</feature>
<feature type="transmembrane region" description="Helical" evidence="6">
    <location>
        <begin position="320"/>
        <end position="341"/>
    </location>
</feature>
<dbReference type="FunFam" id="1.20.1720.10:FF:000012">
    <property type="entry name" value="MFS toxin efflux pump (AflT)"/>
    <property type="match status" value="1"/>
</dbReference>
<reference evidence="8" key="1">
    <citation type="journal article" date="2020" name="Stud. Mycol.">
        <title>101 Dothideomycetes genomes: a test case for predicting lifestyles and emergence of pathogens.</title>
        <authorList>
            <person name="Haridas S."/>
            <person name="Albert R."/>
            <person name="Binder M."/>
            <person name="Bloem J."/>
            <person name="Labutti K."/>
            <person name="Salamov A."/>
            <person name="Andreopoulos B."/>
            <person name="Baker S."/>
            <person name="Barry K."/>
            <person name="Bills G."/>
            <person name="Bluhm B."/>
            <person name="Cannon C."/>
            <person name="Castanera R."/>
            <person name="Culley D."/>
            <person name="Daum C."/>
            <person name="Ezra D."/>
            <person name="Gonzalez J."/>
            <person name="Henrissat B."/>
            <person name="Kuo A."/>
            <person name="Liang C."/>
            <person name="Lipzen A."/>
            <person name="Lutzoni F."/>
            <person name="Magnuson J."/>
            <person name="Mondo S."/>
            <person name="Nolan M."/>
            <person name="Ohm R."/>
            <person name="Pangilinan J."/>
            <person name="Park H.-J."/>
            <person name="Ramirez L."/>
            <person name="Alfaro M."/>
            <person name="Sun H."/>
            <person name="Tritt A."/>
            <person name="Yoshinaga Y."/>
            <person name="Zwiers L.-H."/>
            <person name="Turgeon B."/>
            <person name="Goodwin S."/>
            <person name="Spatafora J."/>
            <person name="Crous P."/>
            <person name="Grigoriev I."/>
        </authorList>
    </citation>
    <scope>NUCLEOTIDE SEQUENCE</scope>
    <source>
        <strain evidence="8">CBS 121410</strain>
    </source>
</reference>
<evidence type="ECO:0000259" key="7">
    <source>
        <dbReference type="PROSITE" id="PS50850"/>
    </source>
</evidence>
<dbReference type="Gene3D" id="1.20.1250.20">
    <property type="entry name" value="MFS general substrate transporter like domains"/>
    <property type="match status" value="1"/>
</dbReference>
<keyword evidence="9" id="KW-1185">Reference proteome</keyword>
<keyword evidence="4 6" id="KW-0472">Membrane</keyword>
<keyword evidence="3 6" id="KW-1133">Transmembrane helix</keyword>
<feature type="transmembrane region" description="Helical" evidence="6">
    <location>
        <begin position="407"/>
        <end position="424"/>
    </location>
</feature>
<dbReference type="InterPro" id="IPR011701">
    <property type="entry name" value="MFS"/>
</dbReference>
<dbReference type="GO" id="GO:0022857">
    <property type="term" value="F:transmembrane transporter activity"/>
    <property type="evidence" value="ECO:0007669"/>
    <property type="project" value="InterPro"/>
</dbReference>
<dbReference type="GO" id="GO:0005886">
    <property type="term" value="C:plasma membrane"/>
    <property type="evidence" value="ECO:0007669"/>
    <property type="project" value="TreeGrafter"/>
</dbReference>
<feature type="transmembrane region" description="Helical" evidence="6">
    <location>
        <begin position="445"/>
        <end position="463"/>
    </location>
</feature>
<feature type="transmembrane region" description="Helical" evidence="6">
    <location>
        <begin position="143"/>
        <end position="168"/>
    </location>
</feature>
<dbReference type="Gene3D" id="1.20.1720.10">
    <property type="entry name" value="Multidrug resistance protein D"/>
    <property type="match status" value="1"/>
</dbReference>
<feature type="transmembrane region" description="Helical" evidence="6">
    <location>
        <begin position="49"/>
        <end position="78"/>
    </location>
</feature>
<dbReference type="CDD" id="cd17502">
    <property type="entry name" value="MFS_Azr1_MDR_like"/>
    <property type="match status" value="1"/>
</dbReference>
<dbReference type="Pfam" id="PF07690">
    <property type="entry name" value="MFS_1"/>
    <property type="match status" value="1"/>
</dbReference>
<comment type="caution">
    <text evidence="8">The sequence shown here is derived from an EMBL/GenBank/DDBJ whole genome shotgun (WGS) entry which is preliminary data.</text>
</comment>
<dbReference type="PROSITE" id="PS50850">
    <property type="entry name" value="MFS"/>
    <property type="match status" value="1"/>
</dbReference>
<evidence type="ECO:0000313" key="8">
    <source>
        <dbReference type="EMBL" id="KAF2092286.1"/>
    </source>
</evidence>
<proteinExistence type="predicted"/>
<feature type="transmembrane region" description="Helical" evidence="6">
    <location>
        <begin position="90"/>
        <end position="110"/>
    </location>
</feature>
<evidence type="ECO:0000256" key="6">
    <source>
        <dbReference type="SAM" id="Phobius"/>
    </source>
</evidence>
<feature type="region of interest" description="Disordered" evidence="5">
    <location>
        <begin position="1"/>
        <end position="40"/>
    </location>
</feature>
<dbReference type="FunFam" id="1.20.1250.20:FF:000196">
    <property type="entry name" value="MFS toxin efflux pump (AflT)"/>
    <property type="match status" value="1"/>
</dbReference>
<feature type="compositionally biased region" description="Polar residues" evidence="5">
    <location>
        <begin position="561"/>
        <end position="572"/>
    </location>
</feature>
<feature type="transmembrane region" description="Helical" evidence="6">
    <location>
        <begin position="353"/>
        <end position="374"/>
    </location>
</feature>